<dbReference type="STRING" id="53326.A0A016WUV7"/>
<dbReference type="Pfam" id="PF00188">
    <property type="entry name" value="CAP"/>
    <property type="match status" value="1"/>
</dbReference>
<proteinExistence type="predicted"/>
<comment type="caution">
    <text evidence="2">The sequence shown here is derived from an EMBL/GenBank/DDBJ whole genome shotgun (WGS) entry which is preliminary data.</text>
</comment>
<keyword evidence="3" id="KW-1185">Reference proteome</keyword>
<evidence type="ECO:0000313" key="2">
    <source>
        <dbReference type="EMBL" id="EYC43559.1"/>
    </source>
</evidence>
<evidence type="ECO:0000313" key="3">
    <source>
        <dbReference type="Proteomes" id="UP000024635"/>
    </source>
</evidence>
<dbReference type="InterPro" id="IPR014044">
    <property type="entry name" value="CAP_dom"/>
</dbReference>
<organism evidence="2 3">
    <name type="scientific">Ancylostoma ceylanicum</name>
    <dbReference type="NCBI Taxonomy" id="53326"/>
    <lineage>
        <taxon>Eukaryota</taxon>
        <taxon>Metazoa</taxon>
        <taxon>Ecdysozoa</taxon>
        <taxon>Nematoda</taxon>
        <taxon>Chromadorea</taxon>
        <taxon>Rhabditida</taxon>
        <taxon>Rhabditina</taxon>
        <taxon>Rhabditomorpha</taxon>
        <taxon>Strongyloidea</taxon>
        <taxon>Ancylostomatidae</taxon>
        <taxon>Ancylostomatinae</taxon>
        <taxon>Ancylostoma</taxon>
    </lineage>
</organism>
<gene>
    <name evidence="2" type="primary">Acey_s0489.g2364</name>
    <name evidence="2" type="synonym">ASP-s0489.g2364</name>
    <name evidence="2" type="ORF">Y032_0489g2364</name>
</gene>
<name>A0A016WUV7_9BILA</name>
<sequence length="267" mass="30159">MSLRGFLLERHGRAACFSKPQTGHCQPRPTILPLSAAFQHGAQKPAGDCRKNQIKFPEKDKYVNKINEYRKLMIDGQQKNGKDGGNLPTGENVAEMEWSCDLERKATDALNKKCNNEPVYHRSGTTIFYHPDNEQEAIDVWLSEINNTNIDLHDNPEAYVKCRSKSELKNYCNLVRYDASRIGCAKKECDGKTAIICLTNKEPLKVEDVLYYWGSGACPKGSCRPPTYGCNHHIGLCFKPLPTTTMTTTVPIWKLECIGKLCRFIRA</sequence>
<protein>
    <recommendedName>
        <fullName evidence="1">SCP domain-containing protein</fullName>
    </recommendedName>
</protein>
<accession>A0A016WUV7</accession>
<reference evidence="3" key="1">
    <citation type="journal article" date="2015" name="Nat. Genet.">
        <title>The genome and transcriptome of the zoonotic hookworm Ancylostoma ceylanicum identify infection-specific gene families.</title>
        <authorList>
            <person name="Schwarz E.M."/>
            <person name="Hu Y."/>
            <person name="Antoshechkin I."/>
            <person name="Miller M.M."/>
            <person name="Sternberg P.W."/>
            <person name="Aroian R.V."/>
        </authorList>
    </citation>
    <scope>NUCLEOTIDE SEQUENCE</scope>
    <source>
        <strain evidence="3">HY135</strain>
    </source>
</reference>
<dbReference type="CDD" id="cd05380">
    <property type="entry name" value="CAP_euk"/>
    <property type="match status" value="1"/>
</dbReference>
<dbReference type="EMBL" id="JARK01000089">
    <property type="protein sequence ID" value="EYC43559.1"/>
    <property type="molecule type" value="Genomic_DNA"/>
</dbReference>
<dbReference type="Gene3D" id="3.40.33.10">
    <property type="entry name" value="CAP"/>
    <property type="match status" value="1"/>
</dbReference>
<feature type="domain" description="SCP" evidence="1">
    <location>
        <begin position="57"/>
        <end position="203"/>
    </location>
</feature>
<dbReference type="InterPro" id="IPR035940">
    <property type="entry name" value="CAP_sf"/>
</dbReference>
<dbReference type="SUPFAM" id="SSF55797">
    <property type="entry name" value="PR-1-like"/>
    <property type="match status" value="1"/>
</dbReference>
<dbReference type="SMART" id="SM00198">
    <property type="entry name" value="SCP"/>
    <property type="match status" value="1"/>
</dbReference>
<dbReference type="Proteomes" id="UP000024635">
    <property type="component" value="Unassembled WGS sequence"/>
</dbReference>
<dbReference type="AlphaFoldDB" id="A0A016WUV7"/>
<evidence type="ECO:0000259" key="1">
    <source>
        <dbReference type="SMART" id="SM00198"/>
    </source>
</evidence>